<sequence>MNEDQELVAVKRDSSKIYFFIIAIAALLATNIYFYVKFKSSGEKLYTVTLQKESLQSEIDRIEAELDNIKSQSNGSTPDFLSSEREARLKIEELRNKLELGEITDQQIETAKQQVYQLKTSVSRMKDEVTELRIKNELLAEANSDLKGELNASNQKSEKISKDHKVLNEKVNKASSIKVSNIHIAGVEEKKGGVIEIETKSKRIDKLQVSFTIADNPLATTGKKDVYVRVINPKGNLEANSEDIFYVHGEKLQYSFKESINFTNNGQEYLMNWDNNGQRFQKGAYTILLYADNSIMGRASIVLK</sequence>
<feature type="coiled-coil region" evidence="1">
    <location>
        <begin position="45"/>
        <end position="72"/>
    </location>
</feature>
<evidence type="ECO:0000313" key="3">
    <source>
        <dbReference type="EMBL" id="QGA28283.1"/>
    </source>
</evidence>
<feature type="transmembrane region" description="Helical" evidence="2">
    <location>
        <begin position="17"/>
        <end position="36"/>
    </location>
</feature>
<organism evidence="3 4">
    <name type="scientific">Sphingobacterium zhuxiongii</name>
    <dbReference type="NCBI Taxonomy" id="2662364"/>
    <lineage>
        <taxon>Bacteria</taxon>
        <taxon>Pseudomonadati</taxon>
        <taxon>Bacteroidota</taxon>
        <taxon>Sphingobacteriia</taxon>
        <taxon>Sphingobacteriales</taxon>
        <taxon>Sphingobacteriaceae</taxon>
        <taxon>Sphingobacterium</taxon>
    </lineage>
</organism>
<keyword evidence="4" id="KW-1185">Reference proteome</keyword>
<dbReference type="KEGG" id="sphe:GFH32_15050"/>
<keyword evidence="2" id="KW-0812">Transmembrane</keyword>
<evidence type="ECO:0000313" key="4">
    <source>
        <dbReference type="Proteomes" id="UP000326921"/>
    </source>
</evidence>
<dbReference type="Proteomes" id="UP000326921">
    <property type="component" value="Chromosome"/>
</dbReference>
<evidence type="ECO:0000256" key="2">
    <source>
        <dbReference type="SAM" id="Phobius"/>
    </source>
</evidence>
<reference evidence="3 4" key="1">
    <citation type="submission" date="2019-10" db="EMBL/GenBank/DDBJ databases">
        <authorList>
            <person name="Dong K."/>
        </authorList>
    </citation>
    <scope>NUCLEOTIDE SEQUENCE [LARGE SCALE GENOMIC DNA]</scope>
    <source>
        <strain evidence="4">dk4302</strain>
    </source>
</reference>
<evidence type="ECO:0000256" key="1">
    <source>
        <dbReference type="SAM" id="Coils"/>
    </source>
</evidence>
<protein>
    <recommendedName>
        <fullName evidence="5">Chromosome partitioning protein ParA</fullName>
    </recommendedName>
</protein>
<keyword evidence="1" id="KW-0175">Coiled coil</keyword>
<gene>
    <name evidence="3" type="ORF">GFH32_15050</name>
</gene>
<proteinExistence type="predicted"/>
<evidence type="ECO:0008006" key="5">
    <source>
        <dbReference type="Google" id="ProtNLM"/>
    </source>
</evidence>
<accession>A0A5Q0QFD6</accession>
<keyword evidence="2" id="KW-1133">Transmembrane helix</keyword>
<name>A0A5Q0QFD6_9SPHI</name>
<dbReference type="AlphaFoldDB" id="A0A5Q0QFD6"/>
<keyword evidence="2" id="KW-0472">Membrane</keyword>
<feature type="coiled-coil region" evidence="1">
    <location>
        <begin position="108"/>
        <end position="142"/>
    </location>
</feature>
<dbReference type="EMBL" id="CP045652">
    <property type="protein sequence ID" value="QGA28283.1"/>
    <property type="molecule type" value="Genomic_DNA"/>
</dbReference>